<reference evidence="1" key="1">
    <citation type="submission" date="2020-10" db="EMBL/GenBank/DDBJ databases">
        <authorList>
            <person name="Gilroy R."/>
        </authorList>
    </citation>
    <scope>NUCLEOTIDE SEQUENCE</scope>
    <source>
        <strain evidence="1">ChiW16-3235</strain>
    </source>
</reference>
<gene>
    <name evidence="1" type="ORF">IAB94_05235</name>
</gene>
<organism evidence="1 2">
    <name type="scientific">Candidatus Coproplasma avicola</name>
    <dbReference type="NCBI Taxonomy" id="2840744"/>
    <lineage>
        <taxon>Bacteria</taxon>
        <taxon>Bacillati</taxon>
        <taxon>Bacillota</taxon>
        <taxon>Clostridia</taxon>
        <taxon>Eubacteriales</taxon>
        <taxon>Candidatus Coproplasma</taxon>
    </lineage>
</organism>
<comment type="caution">
    <text evidence="1">The sequence shown here is derived from an EMBL/GenBank/DDBJ whole genome shotgun (WGS) entry which is preliminary data.</text>
</comment>
<evidence type="ECO:0000313" key="2">
    <source>
        <dbReference type="Proteomes" id="UP000823913"/>
    </source>
</evidence>
<dbReference type="Proteomes" id="UP000823913">
    <property type="component" value="Unassembled WGS sequence"/>
</dbReference>
<evidence type="ECO:0000313" key="1">
    <source>
        <dbReference type="EMBL" id="HIR67429.1"/>
    </source>
</evidence>
<dbReference type="EMBL" id="DVHK01000109">
    <property type="protein sequence ID" value="HIR67429.1"/>
    <property type="molecule type" value="Genomic_DNA"/>
</dbReference>
<protein>
    <submittedName>
        <fullName evidence="1">Uncharacterized protein</fullName>
    </submittedName>
</protein>
<sequence length="113" mass="12997">MDLTVPLPNNQEPAQGMTIGKIFIFSFNEIECKKTNKEKSYLIIKDKSSHFKYILRGQIVDTAKSIVKVFGFEISLETCFSNGLPELYRKGDYITFVADRLDCGIEKYLYLIL</sequence>
<reference evidence="1" key="2">
    <citation type="journal article" date="2021" name="PeerJ">
        <title>Extensive microbial diversity within the chicken gut microbiome revealed by metagenomics and culture.</title>
        <authorList>
            <person name="Gilroy R."/>
            <person name="Ravi A."/>
            <person name="Getino M."/>
            <person name="Pursley I."/>
            <person name="Horton D.L."/>
            <person name="Alikhan N.F."/>
            <person name="Baker D."/>
            <person name="Gharbi K."/>
            <person name="Hall N."/>
            <person name="Watson M."/>
            <person name="Adriaenssens E.M."/>
            <person name="Foster-Nyarko E."/>
            <person name="Jarju S."/>
            <person name="Secka A."/>
            <person name="Antonio M."/>
            <person name="Oren A."/>
            <person name="Chaudhuri R.R."/>
            <person name="La Ragione R."/>
            <person name="Hildebrand F."/>
            <person name="Pallen M.J."/>
        </authorList>
    </citation>
    <scope>NUCLEOTIDE SEQUENCE</scope>
    <source>
        <strain evidence="1">ChiW16-3235</strain>
    </source>
</reference>
<proteinExistence type="predicted"/>
<dbReference type="AlphaFoldDB" id="A0A9D1J979"/>
<accession>A0A9D1J979</accession>
<name>A0A9D1J979_9FIRM</name>